<evidence type="ECO:0000259" key="13">
    <source>
        <dbReference type="Pfam" id="PF00520"/>
    </source>
</evidence>
<evidence type="ECO:0000256" key="6">
    <source>
        <dbReference type="ARBA" id="ARBA00022882"/>
    </source>
</evidence>
<feature type="transmembrane region" description="Helical" evidence="12">
    <location>
        <begin position="174"/>
        <end position="196"/>
    </location>
</feature>
<dbReference type="Pfam" id="PF00520">
    <property type="entry name" value="Ion_trans"/>
    <property type="match status" value="1"/>
</dbReference>
<dbReference type="PANTHER" id="PTHR11537">
    <property type="entry name" value="VOLTAGE-GATED POTASSIUM CHANNEL"/>
    <property type="match status" value="1"/>
</dbReference>
<evidence type="ECO:0000256" key="12">
    <source>
        <dbReference type="SAM" id="Phobius"/>
    </source>
</evidence>
<keyword evidence="8 12" id="KW-1133">Transmembrane helix</keyword>
<protein>
    <recommendedName>
        <fullName evidence="13">Ion transport domain-containing protein</fullName>
    </recommendedName>
</protein>
<reference evidence="14 15" key="1">
    <citation type="submission" date="2024-02" db="EMBL/GenBank/DDBJ databases">
        <authorList>
            <person name="Chen Y."/>
            <person name="Shah S."/>
            <person name="Dougan E. K."/>
            <person name="Thang M."/>
            <person name="Chan C."/>
        </authorList>
    </citation>
    <scope>NUCLEOTIDE SEQUENCE [LARGE SCALE GENOMIC DNA]</scope>
</reference>
<dbReference type="PANTHER" id="PTHR11537:SF254">
    <property type="entry name" value="POTASSIUM VOLTAGE-GATED CHANNEL PROTEIN SHAB"/>
    <property type="match status" value="1"/>
</dbReference>
<dbReference type="Gene3D" id="1.20.120.350">
    <property type="entry name" value="Voltage-gated potassium channels. Chain C"/>
    <property type="match status" value="1"/>
</dbReference>
<evidence type="ECO:0000256" key="1">
    <source>
        <dbReference type="ARBA" id="ARBA00004141"/>
    </source>
</evidence>
<sequence length="370" mass="42335">MLSRTATLVAVEKAESIASTRRPSLSPNVRAPRISSNSVEPICDQDKKWKGASQETWMVPSIYQVPRKVVVKCLEEMDSAEQPDKPGMLLKATIQNTVKRFNRMFNRHVNREEQVEAVMHHLERHTRRRRGESALKSGLLEWEQTSRIYELFAVHLNMCERIIFTIDFAVRTTILSRVCSTVLISCIFLSIIVWMVSTLPDMRYIESGCVSVEVGQCQPRPYHVFQVIEATCVYLFTVEYLVRLAMVHQVRFELLDEYFVAGVLKGDMVAPSGSLWNCFSSSVKPKDALDGSFTTTIKHIFGLTNLIDLSAILPFWIETFNPQDNTQGGALVALRLLRITRIFRVFKLGRYSEAFMLFTRVMEQLNAQGR</sequence>
<evidence type="ECO:0000256" key="11">
    <source>
        <dbReference type="ARBA" id="ARBA00023303"/>
    </source>
</evidence>
<gene>
    <name evidence="14" type="ORF">CCMP2556_LOCUS19330</name>
</gene>
<keyword evidence="15" id="KW-1185">Reference proteome</keyword>
<keyword evidence="11" id="KW-0407">Ion channel</keyword>
<evidence type="ECO:0000256" key="9">
    <source>
        <dbReference type="ARBA" id="ARBA00023065"/>
    </source>
</evidence>
<keyword evidence="6" id="KW-0851">Voltage-gated channel</keyword>
<dbReference type="InterPro" id="IPR027359">
    <property type="entry name" value="Volt_channel_dom_sf"/>
</dbReference>
<evidence type="ECO:0000256" key="2">
    <source>
        <dbReference type="ARBA" id="ARBA00022448"/>
    </source>
</evidence>
<evidence type="ECO:0000256" key="8">
    <source>
        <dbReference type="ARBA" id="ARBA00022989"/>
    </source>
</evidence>
<dbReference type="Proteomes" id="UP001642484">
    <property type="component" value="Unassembled WGS sequence"/>
</dbReference>
<keyword evidence="3" id="KW-0633">Potassium transport</keyword>
<evidence type="ECO:0000256" key="5">
    <source>
        <dbReference type="ARBA" id="ARBA00022826"/>
    </source>
</evidence>
<keyword evidence="9" id="KW-0406">Ion transport</keyword>
<evidence type="ECO:0000256" key="10">
    <source>
        <dbReference type="ARBA" id="ARBA00023136"/>
    </source>
</evidence>
<keyword evidence="5" id="KW-0631">Potassium channel</keyword>
<proteinExistence type="predicted"/>
<organism evidence="14 15">
    <name type="scientific">Durusdinium trenchii</name>
    <dbReference type="NCBI Taxonomy" id="1381693"/>
    <lineage>
        <taxon>Eukaryota</taxon>
        <taxon>Sar</taxon>
        <taxon>Alveolata</taxon>
        <taxon>Dinophyceae</taxon>
        <taxon>Suessiales</taxon>
        <taxon>Symbiodiniaceae</taxon>
        <taxon>Durusdinium</taxon>
    </lineage>
</organism>
<keyword evidence="2" id="KW-0813">Transport</keyword>
<name>A0ABP0L4U2_9DINO</name>
<evidence type="ECO:0000313" key="14">
    <source>
        <dbReference type="EMBL" id="CAK9034110.1"/>
    </source>
</evidence>
<accession>A0ABP0L4U2</accession>
<comment type="caution">
    <text evidence="14">The sequence shown here is derived from an EMBL/GenBank/DDBJ whole genome shotgun (WGS) entry which is preliminary data.</text>
</comment>
<comment type="subcellular location">
    <subcellularLocation>
        <location evidence="1">Membrane</location>
        <topology evidence="1">Multi-pass membrane protein</topology>
    </subcellularLocation>
</comment>
<dbReference type="PRINTS" id="PR00169">
    <property type="entry name" value="KCHANNEL"/>
</dbReference>
<dbReference type="SUPFAM" id="SSF81324">
    <property type="entry name" value="Voltage-gated potassium channels"/>
    <property type="match status" value="1"/>
</dbReference>
<evidence type="ECO:0000256" key="4">
    <source>
        <dbReference type="ARBA" id="ARBA00022692"/>
    </source>
</evidence>
<dbReference type="InterPro" id="IPR005821">
    <property type="entry name" value="Ion_trans_dom"/>
</dbReference>
<dbReference type="InterPro" id="IPR028325">
    <property type="entry name" value="VG_K_chnl"/>
</dbReference>
<evidence type="ECO:0000256" key="3">
    <source>
        <dbReference type="ARBA" id="ARBA00022538"/>
    </source>
</evidence>
<feature type="domain" description="Ion transport" evidence="13">
    <location>
        <begin position="177"/>
        <end position="354"/>
    </location>
</feature>
<evidence type="ECO:0000313" key="15">
    <source>
        <dbReference type="Proteomes" id="UP001642484"/>
    </source>
</evidence>
<keyword evidence="10 12" id="KW-0472">Membrane</keyword>
<evidence type="ECO:0000256" key="7">
    <source>
        <dbReference type="ARBA" id="ARBA00022958"/>
    </source>
</evidence>
<keyword evidence="7" id="KW-0630">Potassium</keyword>
<dbReference type="EMBL" id="CAXAMN010011113">
    <property type="protein sequence ID" value="CAK9034110.1"/>
    <property type="molecule type" value="Genomic_DNA"/>
</dbReference>
<keyword evidence="4 12" id="KW-0812">Transmembrane</keyword>